<organism evidence="4 5">
    <name type="scientific">Polymorphospora lycopeni</name>
    <dbReference type="NCBI Taxonomy" id="3140240"/>
    <lineage>
        <taxon>Bacteria</taxon>
        <taxon>Bacillati</taxon>
        <taxon>Actinomycetota</taxon>
        <taxon>Actinomycetes</taxon>
        <taxon>Micromonosporales</taxon>
        <taxon>Micromonosporaceae</taxon>
        <taxon>Polymorphospora</taxon>
    </lineage>
</organism>
<dbReference type="RefSeq" id="WP_375735230.1">
    <property type="nucleotide sequence ID" value="NZ_JBCGDC010000059.1"/>
</dbReference>
<dbReference type="PANTHER" id="PTHR43092:SF6">
    <property type="entry name" value="BLR1280 PROTEIN"/>
    <property type="match status" value="1"/>
</dbReference>
<dbReference type="InterPro" id="IPR015421">
    <property type="entry name" value="PyrdxlP-dep_Trfase_major"/>
</dbReference>
<dbReference type="Proteomes" id="UP001582793">
    <property type="component" value="Unassembled WGS sequence"/>
</dbReference>
<feature type="region of interest" description="Disordered" evidence="2">
    <location>
        <begin position="1"/>
        <end position="21"/>
    </location>
</feature>
<name>A0ABV5CXE3_9ACTN</name>
<feature type="domain" description="Aminotransferase class V" evidence="3">
    <location>
        <begin position="92"/>
        <end position="426"/>
    </location>
</feature>
<dbReference type="Pfam" id="PF00266">
    <property type="entry name" value="Aminotran_5"/>
    <property type="match status" value="1"/>
</dbReference>
<protein>
    <submittedName>
        <fullName evidence="4">Aminotransferase class V-fold PLP-dependent enzyme</fullName>
    </submittedName>
</protein>
<dbReference type="InterPro" id="IPR015422">
    <property type="entry name" value="PyrdxlP-dep_Trfase_small"/>
</dbReference>
<keyword evidence="4" id="KW-0808">Transferase</keyword>
<sequence>MTTDTAGTEHRVPEGTGGSLDDPTVWRRIRELFLLDPSTVHLDTATVGSPPRAALDRLGVADRELARVPRDPYDDSALVDVRTVLAGGYGCAPDEICVAGSAIDANTRVLNGLELAEGDEIVSTDHECFTIRTPLNALVNRRGVVVRRAALRVGPEQRAEDIVAAFAAAIGPRTRVLQWPAVSLTTGTVFPSRLLAELAHRHGLVSVVDGAQLAGQLELDLHALGVDFLTGSGAKFQCGPQGTAFVYARNRVLPRHNPLPLPAFWPAPSLAYPAQGGLPPRTTTTEPAYDLADLMQRADTVDLSRAAALRLSCQLWDRIGRAEIGRYVRALGDRLLSGVAEHFGTAALYNSVEDARLRCGMIAFTPFPEAADGPAEMARYGEFAARLRDEYRIVTSVTGFATPNNSGMRFAIRVSPHLYNTYDEIDSAVAAMAALASRVS</sequence>
<dbReference type="GO" id="GO:0008483">
    <property type="term" value="F:transaminase activity"/>
    <property type="evidence" value="ECO:0007669"/>
    <property type="project" value="UniProtKB-KW"/>
</dbReference>
<evidence type="ECO:0000256" key="1">
    <source>
        <dbReference type="ARBA" id="ARBA00022898"/>
    </source>
</evidence>
<evidence type="ECO:0000313" key="5">
    <source>
        <dbReference type="Proteomes" id="UP001582793"/>
    </source>
</evidence>
<keyword evidence="4" id="KW-0032">Aminotransferase</keyword>
<dbReference type="InterPro" id="IPR015424">
    <property type="entry name" value="PyrdxlP-dep_Trfase"/>
</dbReference>
<accession>A0ABV5CXE3</accession>
<comment type="caution">
    <text evidence="4">The sequence shown here is derived from an EMBL/GenBank/DDBJ whole genome shotgun (WGS) entry which is preliminary data.</text>
</comment>
<dbReference type="InterPro" id="IPR000192">
    <property type="entry name" value="Aminotrans_V_dom"/>
</dbReference>
<proteinExistence type="predicted"/>
<keyword evidence="5" id="KW-1185">Reference proteome</keyword>
<keyword evidence="1" id="KW-0663">Pyridoxal phosphate</keyword>
<gene>
    <name evidence="4" type="ORF">AAFH96_20300</name>
</gene>
<reference evidence="4 5" key="1">
    <citation type="submission" date="2024-04" db="EMBL/GenBank/DDBJ databases">
        <title>Polymorphospora sp. isolated from Baiyangdian Lake in Xiong'an New Area.</title>
        <authorList>
            <person name="Zhang X."/>
            <person name="Liu J."/>
        </authorList>
    </citation>
    <scope>NUCLEOTIDE SEQUENCE [LARGE SCALE GENOMIC DNA]</scope>
    <source>
        <strain evidence="4 5">2-325</strain>
    </source>
</reference>
<dbReference type="Gene3D" id="3.40.640.10">
    <property type="entry name" value="Type I PLP-dependent aspartate aminotransferase-like (Major domain)"/>
    <property type="match status" value="1"/>
</dbReference>
<evidence type="ECO:0000256" key="2">
    <source>
        <dbReference type="SAM" id="MobiDB-lite"/>
    </source>
</evidence>
<evidence type="ECO:0000259" key="3">
    <source>
        <dbReference type="Pfam" id="PF00266"/>
    </source>
</evidence>
<evidence type="ECO:0000313" key="4">
    <source>
        <dbReference type="EMBL" id="MFB6395433.1"/>
    </source>
</evidence>
<dbReference type="SUPFAM" id="SSF53383">
    <property type="entry name" value="PLP-dependent transferases"/>
    <property type="match status" value="1"/>
</dbReference>
<dbReference type="PANTHER" id="PTHR43092">
    <property type="entry name" value="L-CYSTEINE DESULFHYDRASE"/>
    <property type="match status" value="1"/>
</dbReference>
<dbReference type="Gene3D" id="3.90.1150.10">
    <property type="entry name" value="Aspartate Aminotransferase, domain 1"/>
    <property type="match status" value="1"/>
</dbReference>
<dbReference type="EMBL" id="JBCGDC010000059">
    <property type="protein sequence ID" value="MFB6395433.1"/>
    <property type="molecule type" value="Genomic_DNA"/>
</dbReference>